<accession>A0A7J8H1N8</accession>
<evidence type="ECO:0000313" key="1">
    <source>
        <dbReference type="EMBL" id="KAF6465981.1"/>
    </source>
</evidence>
<name>A0A7J8H1N8_ROUAE</name>
<evidence type="ECO:0000313" key="2">
    <source>
        <dbReference type="Proteomes" id="UP000593571"/>
    </source>
</evidence>
<dbReference type="EMBL" id="JACASE010000005">
    <property type="protein sequence ID" value="KAF6465981.1"/>
    <property type="molecule type" value="Genomic_DNA"/>
</dbReference>
<proteinExistence type="predicted"/>
<keyword evidence="2" id="KW-1185">Reference proteome</keyword>
<dbReference type="Proteomes" id="UP000593571">
    <property type="component" value="Unassembled WGS sequence"/>
</dbReference>
<organism evidence="1 2">
    <name type="scientific">Rousettus aegyptiacus</name>
    <name type="common">Egyptian fruit bat</name>
    <name type="synonym">Pteropus aegyptiacus</name>
    <dbReference type="NCBI Taxonomy" id="9407"/>
    <lineage>
        <taxon>Eukaryota</taxon>
        <taxon>Metazoa</taxon>
        <taxon>Chordata</taxon>
        <taxon>Craniata</taxon>
        <taxon>Vertebrata</taxon>
        <taxon>Euteleostomi</taxon>
        <taxon>Mammalia</taxon>
        <taxon>Eutheria</taxon>
        <taxon>Laurasiatheria</taxon>
        <taxon>Chiroptera</taxon>
        <taxon>Yinpterochiroptera</taxon>
        <taxon>Pteropodoidea</taxon>
        <taxon>Pteropodidae</taxon>
        <taxon>Rousettinae</taxon>
        <taxon>Rousettus</taxon>
    </lineage>
</organism>
<comment type="caution">
    <text evidence="1">The sequence shown here is derived from an EMBL/GenBank/DDBJ whole genome shotgun (WGS) entry which is preliminary data.</text>
</comment>
<dbReference type="AlphaFoldDB" id="A0A7J8H1N8"/>
<sequence>MKGEREEELETKNLHFPDSHASGVLVLIPPIRDSPMRFGKEKRKQKLLLMPRHWQAGKGFQQVQTVGVCSGFHVSLCESSCQCFRQLRSLMVGDFLVIFICKALSL</sequence>
<protein>
    <submittedName>
        <fullName evidence="1">Uncharacterized protein</fullName>
    </submittedName>
</protein>
<reference evidence="1 2" key="1">
    <citation type="journal article" date="2020" name="Nature">
        <title>Six reference-quality genomes reveal evolution of bat adaptations.</title>
        <authorList>
            <person name="Jebb D."/>
            <person name="Huang Z."/>
            <person name="Pippel M."/>
            <person name="Hughes G.M."/>
            <person name="Lavrichenko K."/>
            <person name="Devanna P."/>
            <person name="Winkler S."/>
            <person name="Jermiin L.S."/>
            <person name="Skirmuntt E.C."/>
            <person name="Katzourakis A."/>
            <person name="Burkitt-Gray L."/>
            <person name="Ray D.A."/>
            <person name="Sullivan K.A.M."/>
            <person name="Roscito J.G."/>
            <person name="Kirilenko B.M."/>
            <person name="Davalos L.M."/>
            <person name="Corthals A.P."/>
            <person name="Power M.L."/>
            <person name="Jones G."/>
            <person name="Ransome R.D."/>
            <person name="Dechmann D.K.N."/>
            <person name="Locatelli A.G."/>
            <person name="Puechmaille S.J."/>
            <person name="Fedrigo O."/>
            <person name="Jarvis E.D."/>
            <person name="Hiller M."/>
            <person name="Vernes S.C."/>
            <person name="Myers E.W."/>
            <person name="Teeling E.C."/>
        </authorList>
    </citation>
    <scope>NUCLEOTIDE SEQUENCE [LARGE SCALE GENOMIC DNA]</scope>
    <source>
        <strain evidence="1">MRouAeg1</strain>
        <tissue evidence="1">Muscle</tissue>
    </source>
</reference>
<gene>
    <name evidence="1" type="ORF">HJG63_011324</name>
</gene>